<dbReference type="PANTHER" id="PTHR13822">
    <property type="entry name" value="ATP SYNTHASE DELTA/EPSILON CHAIN"/>
    <property type="match status" value="1"/>
</dbReference>
<proteinExistence type="inferred from homology"/>
<keyword evidence="9" id="KW-0496">Mitochondrion</keyword>
<dbReference type="Proteomes" id="UP000310689">
    <property type="component" value="Unassembled WGS sequence"/>
</dbReference>
<organism evidence="15 16">
    <name type="scientific">Wallemia ichthyophaga</name>
    <dbReference type="NCBI Taxonomy" id="245174"/>
    <lineage>
        <taxon>Eukaryota</taxon>
        <taxon>Fungi</taxon>
        <taxon>Dikarya</taxon>
        <taxon>Basidiomycota</taxon>
        <taxon>Wallemiomycotina</taxon>
        <taxon>Wallemiomycetes</taxon>
        <taxon>Wallemiales</taxon>
        <taxon>Wallemiaceae</taxon>
        <taxon>Wallemia</taxon>
    </lineage>
</organism>
<evidence type="ECO:0000256" key="9">
    <source>
        <dbReference type="ARBA" id="ARBA00023128"/>
    </source>
</evidence>
<gene>
    <name evidence="15" type="ORF">E3P86_01121</name>
</gene>
<evidence type="ECO:0000256" key="7">
    <source>
        <dbReference type="ARBA" id="ARBA00022946"/>
    </source>
</evidence>
<reference evidence="15 16" key="1">
    <citation type="submission" date="2019-03" db="EMBL/GenBank/DDBJ databases">
        <title>Sequencing 23 genomes of Wallemia ichthyophaga.</title>
        <authorList>
            <person name="Gostincar C."/>
        </authorList>
    </citation>
    <scope>NUCLEOTIDE SEQUENCE [LARGE SCALE GENOMIC DNA]</scope>
    <source>
        <strain evidence="15 16">EXF-6200</strain>
    </source>
</reference>
<dbReference type="NCBIfam" id="TIGR01216">
    <property type="entry name" value="ATP_synt_epsi"/>
    <property type="match status" value="1"/>
</dbReference>
<dbReference type="SUPFAM" id="SSF51344">
    <property type="entry name" value="Epsilon subunit of F1F0-ATP synthase N-terminal domain"/>
    <property type="match status" value="1"/>
</dbReference>
<dbReference type="GO" id="GO:0045259">
    <property type="term" value="C:proton-transporting ATP synthase complex"/>
    <property type="evidence" value="ECO:0007669"/>
    <property type="project" value="UniProtKB-KW"/>
</dbReference>
<dbReference type="HAMAP" id="MF_00530">
    <property type="entry name" value="ATP_synth_epsil_bac"/>
    <property type="match status" value="1"/>
</dbReference>
<feature type="domain" description="ATP synthase F1 complex delta/epsilon subunit N-terminal" evidence="14">
    <location>
        <begin position="30"/>
        <end position="108"/>
    </location>
</feature>
<dbReference type="InterPro" id="IPR020546">
    <property type="entry name" value="ATP_synth_F1_dsu/esu_N"/>
</dbReference>
<evidence type="ECO:0000256" key="8">
    <source>
        <dbReference type="ARBA" id="ARBA00023065"/>
    </source>
</evidence>
<dbReference type="OMA" id="HQTLYSE"/>
<dbReference type="Pfam" id="PF02823">
    <property type="entry name" value="ATP-synt_DE_N"/>
    <property type="match status" value="1"/>
</dbReference>
<sequence length="159" mass="17039">MFSRAIKQAVQIPRISARSYASEAGAADKLRLQFALPHQTIFQDKEVLQVSVPAQTGEMGILSHHVPSVEALKAGVVEVIESAGQSTKYFISSGFASVHPNNTLTINAVEAYDLSAFDKSALQQSIADARKSSSSASDAEKAEAEIELEVYSELEAALK</sequence>
<keyword evidence="11" id="KW-0139">CF(1)</keyword>
<evidence type="ECO:0000256" key="2">
    <source>
        <dbReference type="ARBA" id="ARBA00005712"/>
    </source>
</evidence>
<evidence type="ECO:0000256" key="12">
    <source>
        <dbReference type="ARBA" id="ARBA00023310"/>
    </source>
</evidence>
<evidence type="ECO:0000256" key="4">
    <source>
        <dbReference type="ARBA" id="ARBA00022448"/>
    </source>
</evidence>
<evidence type="ECO:0000313" key="16">
    <source>
        <dbReference type="Proteomes" id="UP000310689"/>
    </source>
</evidence>
<evidence type="ECO:0000256" key="6">
    <source>
        <dbReference type="ARBA" id="ARBA00022792"/>
    </source>
</evidence>
<keyword evidence="6" id="KW-0999">Mitochondrion inner membrane</keyword>
<dbReference type="Gene3D" id="2.60.15.10">
    <property type="entry name" value="F0F1 ATP synthase delta/epsilon subunit, N-terminal"/>
    <property type="match status" value="1"/>
</dbReference>
<comment type="subcellular location">
    <subcellularLocation>
        <location evidence="1">Mitochondrion inner membrane</location>
    </subcellularLocation>
</comment>
<dbReference type="GO" id="GO:0005743">
    <property type="term" value="C:mitochondrial inner membrane"/>
    <property type="evidence" value="ECO:0007669"/>
    <property type="project" value="UniProtKB-SubCell"/>
</dbReference>
<evidence type="ECO:0000256" key="1">
    <source>
        <dbReference type="ARBA" id="ARBA00004273"/>
    </source>
</evidence>
<dbReference type="GO" id="GO:0046933">
    <property type="term" value="F:proton-transporting ATP synthase activity, rotational mechanism"/>
    <property type="evidence" value="ECO:0007669"/>
    <property type="project" value="InterPro"/>
</dbReference>
<dbReference type="EMBL" id="SPOI01000033">
    <property type="protein sequence ID" value="TIB39436.1"/>
    <property type="molecule type" value="Genomic_DNA"/>
</dbReference>
<keyword evidence="5" id="KW-0375">Hydrogen ion transport</keyword>
<protein>
    <recommendedName>
        <fullName evidence="3">ATP synthase subunit delta, mitochondrial</fullName>
    </recommendedName>
    <alternativeName>
        <fullName evidence="13">F-ATPase delta subunit</fullName>
    </alternativeName>
</protein>
<comment type="similarity">
    <text evidence="2">Belongs to the ATPase epsilon chain family.</text>
</comment>
<evidence type="ECO:0000256" key="3">
    <source>
        <dbReference type="ARBA" id="ARBA00016960"/>
    </source>
</evidence>
<name>A0A4T0IRB8_WALIC</name>
<evidence type="ECO:0000256" key="5">
    <source>
        <dbReference type="ARBA" id="ARBA00022781"/>
    </source>
</evidence>
<dbReference type="FunFam" id="2.60.15.10:FF:000003">
    <property type="entry name" value="ATP synthase subunit delta, mitochondrial"/>
    <property type="match status" value="1"/>
</dbReference>
<dbReference type="InterPro" id="IPR036771">
    <property type="entry name" value="ATPsynth_dsu/esu_N"/>
</dbReference>
<dbReference type="Gene3D" id="6.10.140.880">
    <property type="match status" value="1"/>
</dbReference>
<accession>A0A4T0IRB8</accession>
<evidence type="ECO:0000259" key="14">
    <source>
        <dbReference type="Pfam" id="PF02823"/>
    </source>
</evidence>
<dbReference type="CDD" id="cd12152">
    <property type="entry name" value="F1-ATPase_delta"/>
    <property type="match status" value="1"/>
</dbReference>
<evidence type="ECO:0000313" key="15">
    <source>
        <dbReference type="EMBL" id="TIB39436.1"/>
    </source>
</evidence>
<keyword evidence="10" id="KW-0472">Membrane</keyword>
<dbReference type="InterPro" id="IPR001469">
    <property type="entry name" value="ATP_synth_F1_dsu/esu"/>
</dbReference>
<keyword evidence="12" id="KW-0066">ATP synthesis</keyword>
<dbReference type="AlphaFoldDB" id="A0A4T0IRB8"/>
<dbReference type="OrthoDB" id="270171at2759"/>
<comment type="caution">
    <text evidence="15">The sequence shown here is derived from an EMBL/GenBank/DDBJ whole genome shotgun (WGS) entry which is preliminary data.</text>
</comment>
<dbReference type="PANTHER" id="PTHR13822:SF7">
    <property type="entry name" value="ATP SYNTHASE SUBUNIT DELTA, MITOCHONDRIAL"/>
    <property type="match status" value="1"/>
</dbReference>
<evidence type="ECO:0000256" key="10">
    <source>
        <dbReference type="ARBA" id="ARBA00023136"/>
    </source>
</evidence>
<keyword evidence="4" id="KW-0813">Transport</keyword>
<evidence type="ECO:0000256" key="13">
    <source>
        <dbReference type="ARBA" id="ARBA00031669"/>
    </source>
</evidence>
<keyword evidence="8" id="KW-0406">Ion transport</keyword>
<keyword evidence="7" id="KW-0809">Transit peptide</keyword>
<evidence type="ECO:0000256" key="11">
    <source>
        <dbReference type="ARBA" id="ARBA00023196"/>
    </source>
</evidence>